<keyword evidence="4" id="KW-1185">Reference proteome</keyword>
<dbReference type="InterPro" id="IPR035892">
    <property type="entry name" value="C2_domain_sf"/>
</dbReference>
<feature type="domain" description="C2 PI3K-type" evidence="2">
    <location>
        <begin position="142"/>
        <end position="311"/>
    </location>
</feature>
<proteinExistence type="inferred from homology"/>
<protein>
    <submittedName>
        <fullName evidence="3">Phosphatidylinositol 3-kinase catalytic subunit type 3</fullName>
    </submittedName>
</protein>
<dbReference type="InterPro" id="IPR002420">
    <property type="entry name" value="PI3K-type_C2_dom"/>
</dbReference>
<dbReference type="Gene3D" id="2.60.40.150">
    <property type="entry name" value="C2 domain"/>
    <property type="match status" value="1"/>
</dbReference>
<gene>
    <name evidence="3" type="ORF">Mgra_00000364</name>
</gene>
<dbReference type="PROSITE" id="PS51547">
    <property type="entry name" value="C2_PI3K"/>
    <property type="match status" value="1"/>
</dbReference>
<name>A0A8T0A3M1_9BILA</name>
<evidence type="ECO:0000313" key="4">
    <source>
        <dbReference type="Proteomes" id="UP000605970"/>
    </source>
</evidence>
<evidence type="ECO:0000256" key="1">
    <source>
        <dbReference type="PROSITE-ProRule" id="PRU00880"/>
    </source>
</evidence>
<evidence type="ECO:0000313" key="3">
    <source>
        <dbReference type="EMBL" id="KAF7639926.1"/>
    </source>
</evidence>
<evidence type="ECO:0000259" key="2">
    <source>
        <dbReference type="PROSITE" id="PS51547"/>
    </source>
</evidence>
<dbReference type="AlphaFoldDB" id="A0A8T0A3M1"/>
<comment type="similarity">
    <text evidence="1">Belongs to the PI3/PI4-kinase family.</text>
</comment>
<sequence>MDVDFRLCHCLQFFFKFQMSFAPLKLAKVVMPVFTPAKEVIRASPQGHLFNAMEFLKKGECASAGGEIWSSASLQLKIFLKMHQLDATAYYMKDAIIKLYLSKHCTQDKNFKNNWDAAYRCHLTSYEDNERFTYNLLDWMEQTVDFCNTLYSIEENGKFDREHLKEIYCNGRMIGRSVQSSFPHQPTSTSIRNIQEFDEWIFLPITYSDLNRDALLHVTLWDVGTNVEPVLIAQCTKKLFSKHSIFRSGIIDLKLEQVIGKSDKALTSNNNNNFDFINLSTSPVKQAESSEDVGDSTPLLKTDENILKSNKFV</sequence>
<dbReference type="Pfam" id="PF00792">
    <property type="entry name" value="PI3K_C2"/>
    <property type="match status" value="1"/>
</dbReference>
<reference evidence="3" key="1">
    <citation type="journal article" date="2020" name="Ecol. Evol.">
        <title>Genome structure and content of the rice root-knot nematode (Meloidogyne graminicola).</title>
        <authorList>
            <person name="Phan N.T."/>
            <person name="Danchin E.G.J."/>
            <person name="Klopp C."/>
            <person name="Perfus-Barbeoch L."/>
            <person name="Kozlowski D.K."/>
            <person name="Koutsovoulos G.D."/>
            <person name="Lopez-Roques C."/>
            <person name="Bouchez O."/>
            <person name="Zahm M."/>
            <person name="Besnard G."/>
            <person name="Bellafiore S."/>
        </authorList>
    </citation>
    <scope>NUCLEOTIDE SEQUENCE</scope>
    <source>
        <strain evidence="3">VN-18</strain>
    </source>
</reference>
<dbReference type="Proteomes" id="UP000605970">
    <property type="component" value="Unassembled WGS sequence"/>
</dbReference>
<dbReference type="EMBL" id="JABEBT010000002">
    <property type="protein sequence ID" value="KAF7639926.1"/>
    <property type="molecule type" value="Genomic_DNA"/>
</dbReference>
<dbReference type="SUPFAM" id="SSF49562">
    <property type="entry name" value="C2 domain (Calcium/lipid-binding domain, CaLB)"/>
    <property type="match status" value="1"/>
</dbReference>
<accession>A0A8T0A3M1</accession>
<organism evidence="3 4">
    <name type="scientific">Meloidogyne graminicola</name>
    <dbReference type="NCBI Taxonomy" id="189291"/>
    <lineage>
        <taxon>Eukaryota</taxon>
        <taxon>Metazoa</taxon>
        <taxon>Ecdysozoa</taxon>
        <taxon>Nematoda</taxon>
        <taxon>Chromadorea</taxon>
        <taxon>Rhabditida</taxon>
        <taxon>Tylenchina</taxon>
        <taxon>Tylenchomorpha</taxon>
        <taxon>Tylenchoidea</taxon>
        <taxon>Meloidogynidae</taxon>
        <taxon>Meloidogyninae</taxon>
        <taxon>Meloidogyne</taxon>
    </lineage>
</organism>
<comment type="caution">
    <text evidence="3">The sequence shown here is derived from an EMBL/GenBank/DDBJ whole genome shotgun (WGS) entry which is preliminary data.</text>
</comment>
<dbReference type="OrthoDB" id="67688at2759"/>